<evidence type="ECO:0000256" key="6">
    <source>
        <dbReference type="SAM" id="MobiDB-lite"/>
    </source>
</evidence>
<dbReference type="InterPro" id="IPR036864">
    <property type="entry name" value="Zn2-C6_fun-type_DNA-bd_sf"/>
</dbReference>
<dbReference type="InterPro" id="IPR001138">
    <property type="entry name" value="Zn2Cys6_DnaBD"/>
</dbReference>
<evidence type="ECO:0000256" key="1">
    <source>
        <dbReference type="ARBA" id="ARBA00004123"/>
    </source>
</evidence>
<dbReference type="Proteomes" id="UP000054342">
    <property type="component" value="Unassembled WGS sequence"/>
</dbReference>
<keyword evidence="2" id="KW-0805">Transcription regulation</keyword>
<organism evidence="8 9">
    <name type="scientific">Exophiala xenobiotica</name>
    <dbReference type="NCBI Taxonomy" id="348802"/>
    <lineage>
        <taxon>Eukaryota</taxon>
        <taxon>Fungi</taxon>
        <taxon>Dikarya</taxon>
        <taxon>Ascomycota</taxon>
        <taxon>Pezizomycotina</taxon>
        <taxon>Eurotiomycetes</taxon>
        <taxon>Chaetothyriomycetidae</taxon>
        <taxon>Chaetothyriales</taxon>
        <taxon>Herpotrichiellaceae</taxon>
        <taxon>Exophiala</taxon>
    </lineage>
</organism>
<reference evidence="8 9" key="1">
    <citation type="submission" date="2015-01" db="EMBL/GenBank/DDBJ databases">
        <title>The Genome Sequence of Exophiala xenobiotica CBS118157.</title>
        <authorList>
            <consortium name="The Broad Institute Genomics Platform"/>
            <person name="Cuomo C."/>
            <person name="de Hoog S."/>
            <person name="Gorbushina A."/>
            <person name="Stielow B."/>
            <person name="Teixiera M."/>
            <person name="Abouelleil A."/>
            <person name="Chapman S.B."/>
            <person name="Priest M."/>
            <person name="Young S.K."/>
            <person name="Wortman J."/>
            <person name="Nusbaum C."/>
            <person name="Birren B."/>
        </authorList>
    </citation>
    <scope>NUCLEOTIDE SEQUENCE [LARGE SCALE GENOMIC DNA]</scope>
    <source>
        <strain evidence="8 9">CBS 118157</strain>
    </source>
</reference>
<dbReference type="GO" id="GO:0000981">
    <property type="term" value="F:DNA-binding transcription factor activity, RNA polymerase II-specific"/>
    <property type="evidence" value="ECO:0007669"/>
    <property type="project" value="InterPro"/>
</dbReference>
<sequence length="612" mass="68300">MAGDSVPPSPPDTPGLRANRACRHCVQIKAKCIALEGSDNSICQRCHRLGRQCTTPAPVPRKRGRNKSTRVAQLEERINNLTSLLTSNQSPEESPNPPSGIRCRQPLLTPPVSITREAGSFGQSNPTVEVGSNASQRCRPAANDGANATADIKTIFRTQLAPVVEEKLFSDFRISFNQYFPYVIISPQAATASIRDSKPFLFRTCIAVASHADPVVQKQMAEELLRYVGERMLLKAEKSLDILQGILVFIAWYQYYNHYNPQLMNLLHLASAMAIDLGLNRPSHPGPWPPVGMVIDTNQLIHGKPVHQGISTSDERRALLGLYYFTANLSACFRRLDFMQWTQHLDDCCTALTVAAEYPSDIEAVHSVQLTRMLDRYSPYTGAISPKHVPIKTFVKCFQEDLQRVKQAVPASLAENTLFKMQLLNAELDIFEIVATSEQGAPLERAQALHASLQSMDCLIELFSKLPASSLPHLPFLTWIHVLHCYILLAKLSFLVVDGWDLQYVRTCWTNFPTMVSRLVGILEAAVRQIMGESQTPNAVSVRYTAYAEKMRLCGKWYDNKIRAETESQETTSEAGPALPSFDPTFEGFFEGVDDGFWTDFNTDWATAGIQF</sequence>
<evidence type="ECO:0000256" key="5">
    <source>
        <dbReference type="ARBA" id="ARBA00023242"/>
    </source>
</evidence>
<comment type="subcellular location">
    <subcellularLocation>
        <location evidence="1">Nucleus</location>
    </subcellularLocation>
</comment>
<accession>A0A0D2EM21</accession>
<proteinExistence type="predicted"/>
<evidence type="ECO:0000259" key="7">
    <source>
        <dbReference type="SMART" id="SM00066"/>
    </source>
</evidence>
<dbReference type="GO" id="GO:0008270">
    <property type="term" value="F:zinc ion binding"/>
    <property type="evidence" value="ECO:0007669"/>
    <property type="project" value="InterPro"/>
</dbReference>
<dbReference type="OrthoDB" id="5226580at2759"/>
<dbReference type="AlphaFoldDB" id="A0A0D2EM21"/>
<dbReference type="GO" id="GO:0000976">
    <property type="term" value="F:transcription cis-regulatory region binding"/>
    <property type="evidence" value="ECO:0007669"/>
    <property type="project" value="TreeGrafter"/>
</dbReference>
<dbReference type="EMBL" id="KN847319">
    <property type="protein sequence ID" value="KIW55785.1"/>
    <property type="molecule type" value="Genomic_DNA"/>
</dbReference>
<protein>
    <recommendedName>
        <fullName evidence="7">Zn(2)-C6 fungal-type domain-containing protein</fullName>
    </recommendedName>
</protein>
<evidence type="ECO:0000256" key="4">
    <source>
        <dbReference type="ARBA" id="ARBA00023163"/>
    </source>
</evidence>
<name>A0A0D2EM21_9EURO</name>
<gene>
    <name evidence="8" type="ORF">PV05_04510</name>
</gene>
<feature type="domain" description="Zn(2)-C6 fungal-type" evidence="7">
    <location>
        <begin position="16"/>
        <end position="64"/>
    </location>
</feature>
<evidence type="ECO:0000313" key="8">
    <source>
        <dbReference type="EMBL" id="KIW55785.1"/>
    </source>
</evidence>
<dbReference type="Gene3D" id="4.10.240.10">
    <property type="entry name" value="Zn(2)-C6 fungal-type DNA-binding domain"/>
    <property type="match status" value="1"/>
</dbReference>
<dbReference type="GeneID" id="25326418"/>
<dbReference type="STRING" id="348802.A0A0D2EM21"/>
<dbReference type="SUPFAM" id="SSF57701">
    <property type="entry name" value="Zn2/Cys6 DNA-binding domain"/>
    <property type="match status" value="1"/>
</dbReference>
<evidence type="ECO:0000256" key="3">
    <source>
        <dbReference type="ARBA" id="ARBA00023125"/>
    </source>
</evidence>
<dbReference type="PANTHER" id="PTHR31845">
    <property type="entry name" value="FINGER DOMAIN PROTEIN, PUTATIVE-RELATED"/>
    <property type="match status" value="1"/>
</dbReference>
<dbReference type="RefSeq" id="XP_013316369.1">
    <property type="nucleotide sequence ID" value="XM_013460915.1"/>
</dbReference>
<dbReference type="CDD" id="cd12148">
    <property type="entry name" value="fungal_TF_MHR"/>
    <property type="match status" value="1"/>
</dbReference>
<dbReference type="InterPro" id="IPR051089">
    <property type="entry name" value="prtT"/>
</dbReference>
<dbReference type="PANTHER" id="PTHR31845:SF10">
    <property type="entry name" value="ZN(II)2CYS6 TRANSCRIPTION FACTOR (EUROFUNG)"/>
    <property type="match status" value="1"/>
</dbReference>
<keyword evidence="4" id="KW-0804">Transcription</keyword>
<feature type="region of interest" description="Disordered" evidence="6">
    <location>
        <begin position="85"/>
        <end position="104"/>
    </location>
</feature>
<dbReference type="GO" id="GO:0005634">
    <property type="term" value="C:nucleus"/>
    <property type="evidence" value="ECO:0007669"/>
    <property type="project" value="UniProtKB-SubCell"/>
</dbReference>
<keyword evidence="9" id="KW-1185">Reference proteome</keyword>
<evidence type="ECO:0000313" key="9">
    <source>
        <dbReference type="Proteomes" id="UP000054342"/>
    </source>
</evidence>
<dbReference type="HOGENOM" id="CLU_006524_7_2_1"/>
<keyword evidence="3" id="KW-0238">DNA-binding</keyword>
<dbReference type="CDD" id="cd00067">
    <property type="entry name" value="GAL4"/>
    <property type="match status" value="1"/>
</dbReference>
<keyword evidence="5" id="KW-0539">Nucleus</keyword>
<evidence type="ECO:0000256" key="2">
    <source>
        <dbReference type="ARBA" id="ARBA00023015"/>
    </source>
</evidence>
<dbReference type="SMART" id="SM00066">
    <property type="entry name" value="GAL4"/>
    <property type="match status" value="1"/>
</dbReference>